<keyword evidence="2" id="KW-1185">Reference proteome</keyword>
<name>A0A238WY43_9FLAO</name>
<protein>
    <submittedName>
        <fullName evidence="1">Uncharacterized protein</fullName>
    </submittedName>
</protein>
<dbReference type="RefSeq" id="WP_089381200.1">
    <property type="nucleotide sequence ID" value="NZ_FZNT01000004.1"/>
</dbReference>
<sequence>MKKLDLKKMKLPLSKKKYQKLRDAIKTRKVKWMDMSVDLMYAYQDFWRFQHQRNINNSIDD</sequence>
<gene>
    <name evidence="1" type="ORF">SAMN06265371_10481</name>
</gene>
<dbReference type="EMBL" id="FZNT01000004">
    <property type="protein sequence ID" value="SNR50529.1"/>
    <property type="molecule type" value="Genomic_DNA"/>
</dbReference>
<evidence type="ECO:0000313" key="2">
    <source>
        <dbReference type="Proteomes" id="UP000198384"/>
    </source>
</evidence>
<reference evidence="1 2" key="1">
    <citation type="submission" date="2017-06" db="EMBL/GenBank/DDBJ databases">
        <authorList>
            <person name="Kim H.J."/>
            <person name="Triplett B.A."/>
        </authorList>
    </citation>
    <scope>NUCLEOTIDE SEQUENCE [LARGE SCALE GENOMIC DNA]</scope>
    <source>
        <strain evidence="1 2">DSM 29150</strain>
    </source>
</reference>
<dbReference type="Proteomes" id="UP000198384">
    <property type="component" value="Unassembled WGS sequence"/>
</dbReference>
<proteinExistence type="predicted"/>
<evidence type="ECO:0000313" key="1">
    <source>
        <dbReference type="EMBL" id="SNR50529.1"/>
    </source>
</evidence>
<organism evidence="1 2">
    <name type="scientific">Lutibacter agarilyticus</name>
    <dbReference type="NCBI Taxonomy" id="1109740"/>
    <lineage>
        <taxon>Bacteria</taxon>
        <taxon>Pseudomonadati</taxon>
        <taxon>Bacteroidota</taxon>
        <taxon>Flavobacteriia</taxon>
        <taxon>Flavobacteriales</taxon>
        <taxon>Flavobacteriaceae</taxon>
        <taxon>Lutibacter</taxon>
    </lineage>
</organism>
<dbReference type="AlphaFoldDB" id="A0A238WY43"/>
<accession>A0A238WY43</accession>
<dbReference type="OrthoDB" id="10000627at2"/>